<dbReference type="GeneID" id="94433467"/>
<feature type="non-terminal residue" evidence="1">
    <location>
        <position position="1"/>
    </location>
</feature>
<dbReference type="RefSeq" id="XP_067917767.1">
    <property type="nucleotide sequence ID" value="XM_068070256.1"/>
</dbReference>
<organism evidence="1 2">
    <name type="scientific">Cystoisospora suis</name>
    <dbReference type="NCBI Taxonomy" id="483139"/>
    <lineage>
        <taxon>Eukaryota</taxon>
        <taxon>Sar</taxon>
        <taxon>Alveolata</taxon>
        <taxon>Apicomplexa</taxon>
        <taxon>Conoidasida</taxon>
        <taxon>Coccidia</taxon>
        <taxon>Eucoccidiorida</taxon>
        <taxon>Eimeriorina</taxon>
        <taxon>Sarcocystidae</taxon>
        <taxon>Cystoisospora</taxon>
    </lineage>
</organism>
<dbReference type="EMBL" id="MIGC01006742">
    <property type="protein sequence ID" value="PHJ16035.1"/>
    <property type="molecule type" value="Genomic_DNA"/>
</dbReference>
<accession>A0A2C6KHQ7</accession>
<dbReference type="AlphaFoldDB" id="A0A2C6KHQ7"/>
<dbReference type="OrthoDB" id="330789at2759"/>
<evidence type="ECO:0000313" key="2">
    <source>
        <dbReference type="Proteomes" id="UP000221165"/>
    </source>
</evidence>
<gene>
    <name evidence="1" type="ORF">CSUI_010151</name>
</gene>
<protein>
    <submittedName>
        <fullName evidence="1">Uncharacterized protein</fullName>
    </submittedName>
</protein>
<name>A0A2C6KHQ7_9APIC</name>
<proteinExistence type="predicted"/>
<dbReference type="VEuPathDB" id="ToxoDB:CSUI_010151"/>
<sequence>YPRKIRSATRGVADAYACIGGLNKRIADRNASLNDSLGSVSRSVATQLKQQQTAELLDEAAAHQNSAEEEEEVKRQEAKRHEQAMVQMNVRHQKLHNRGHGKTYSCRATSVGRCRPFRSRLKMWKPRKGKQRLVLTGTFATLESVHRSQEELKKEEEILEAAGKHIPTAKPSATGEGAASQVANAVKNAVEGVGRALRGRPTGLDEDQLTIQRDEKEADTEKRTIEGCVSGKSLLRKNKFRARSVQVE</sequence>
<dbReference type="Proteomes" id="UP000221165">
    <property type="component" value="Unassembled WGS sequence"/>
</dbReference>
<keyword evidence="2" id="KW-1185">Reference proteome</keyword>
<comment type="caution">
    <text evidence="1">The sequence shown here is derived from an EMBL/GenBank/DDBJ whole genome shotgun (WGS) entry which is preliminary data.</text>
</comment>
<reference evidence="1 2" key="1">
    <citation type="journal article" date="2017" name="Int. J. Parasitol.">
        <title>The genome of the protozoan parasite Cystoisospora suis and a reverse vaccinology approach to identify vaccine candidates.</title>
        <authorList>
            <person name="Palmieri N."/>
            <person name="Shrestha A."/>
            <person name="Ruttkowski B."/>
            <person name="Beck T."/>
            <person name="Vogl C."/>
            <person name="Tomley F."/>
            <person name="Blake D.P."/>
            <person name="Joachim A."/>
        </authorList>
    </citation>
    <scope>NUCLEOTIDE SEQUENCE [LARGE SCALE GENOMIC DNA]</scope>
    <source>
        <strain evidence="1 2">Wien I</strain>
    </source>
</reference>
<evidence type="ECO:0000313" key="1">
    <source>
        <dbReference type="EMBL" id="PHJ16035.1"/>
    </source>
</evidence>